<dbReference type="SMART" id="SM00852">
    <property type="entry name" value="MoCF_biosynth"/>
    <property type="match status" value="1"/>
</dbReference>
<proteinExistence type="predicted"/>
<dbReference type="PANTHER" id="PTHR43764:SF1">
    <property type="entry name" value="MOLYBDOPTERIN MOLYBDOTRANSFERASE"/>
    <property type="match status" value="1"/>
</dbReference>
<evidence type="ECO:0000256" key="3">
    <source>
        <dbReference type="SAM" id="MobiDB-lite"/>
    </source>
</evidence>
<gene>
    <name evidence="5" type="primary">moaB</name>
    <name evidence="5" type="ordered locus">CRES_1662</name>
</gene>
<dbReference type="GO" id="GO:0008124">
    <property type="term" value="F:4-alpha-hydroxytetrahydrobiopterin dehydratase activity"/>
    <property type="evidence" value="ECO:0007669"/>
    <property type="project" value="UniProtKB-EC"/>
</dbReference>
<dbReference type="InterPro" id="IPR036425">
    <property type="entry name" value="MoaB/Mog-like_dom_sf"/>
</dbReference>
<dbReference type="InterPro" id="IPR001453">
    <property type="entry name" value="MoaB/Mog_dom"/>
</dbReference>
<comment type="pathway">
    <text evidence="1">Cofactor biosynthesis; molybdopterin biosynthesis.</text>
</comment>
<dbReference type="Pfam" id="PF00994">
    <property type="entry name" value="MoCF_biosynth"/>
    <property type="match status" value="1"/>
</dbReference>
<dbReference type="PANTHER" id="PTHR43764">
    <property type="entry name" value="MOLYBDENUM COFACTOR BIOSYNTHESIS"/>
    <property type="match status" value="1"/>
</dbReference>
<evidence type="ECO:0000313" key="6">
    <source>
        <dbReference type="Proteomes" id="UP000000492"/>
    </source>
</evidence>
<reference evidence="5 6" key="1">
    <citation type="journal article" date="2012" name="BMC Genomics">
        <title>Complete genome sequence, lifestyle, and multi-drug resistance of the human pathogen Corynebacterium resistens DSM 45100 isolated from blood samples of a leukemia patient.</title>
        <authorList>
            <person name="Schroder J."/>
            <person name="Maus I."/>
            <person name="Meyer K."/>
            <person name="Wordemann S."/>
            <person name="Blom J."/>
            <person name="Jaenicke S."/>
            <person name="Schneider J."/>
            <person name="Trost E."/>
            <person name="Tauch A."/>
        </authorList>
    </citation>
    <scope>NUCLEOTIDE SEQUENCE [LARGE SCALE GENOMIC DNA]</scope>
    <source>
        <strain evidence="6">DSM 45100 / JCM 12819 / CCUG 50093 / GTC 2026 / SICGH 158</strain>
    </source>
</reference>
<keyword evidence="6" id="KW-1185">Reference proteome</keyword>
<evidence type="ECO:0000313" key="5">
    <source>
        <dbReference type="EMBL" id="AEI10015.1"/>
    </source>
</evidence>
<evidence type="ECO:0000256" key="1">
    <source>
        <dbReference type="ARBA" id="ARBA00005046"/>
    </source>
</evidence>
<dbReference type="Gene3D" id="3.40.980.10">
    <property type="entry name" value="MoaB/Mog-like domain"/>
    <property type="match status" value="1"/>
</dbReference>
<dbReference type="PROSITE" id="PS01078">
    <property type="entry name" value="MOCF_BIOSYNTHESIS_1"/>
    <property type="match status" value="1"/>
</dbReference>
<evidence type="ECO:0000259" key="4">
    <source>
        <dbReference type="SMART" id="SM00852"/>
    </source>
</evidence>
<keyword evidence="2" id="KW-0501">Molybdenum cofactor biosynthesis</keyword>
<dbReference type="InterPro" id="IPR008284">
    <property type="entry name" value="MoCF_biosynth_CS"/>
</dbReference>
<sequence length="198" mass="21179">MNIPKVGDVDNEELERVTGDIPEPDDALFHTLDAESRMYQDHTRRALLRAMVVIVTDEPEKHARFGELVGELLTEEDFIVDAVVEVESRKSAIRQAIQTGVVGGTDLVVTIGGTGMGPRDKTPEATHKELDRKIPGIAEALRSSGLSANSLHAGLSRGIAGVSGSTVIVNIAGSREAIRDGMATLGPLVRHVISELNV</sequence>
<dbReference type="KEGG" id="crd:CRES_1662"/>
<accession>F8E0T6</accession>
<dbReference type="EC" id="4.2.1.96" evidence="5"/>
<evidence type="ECO:0000256" key="2">
    <source>
        <dbReference type="ARBA" id="ARBA00023150"/>
    </source>
</evidence>
<protein>
    <submittedName>
        <fullName evidence="5">Molybdenum cofactor biosynthesis protein</fullName>
        <ecNumber evidence="5">4.2.1.96</ecNumber>
    </submittedName>
</protein>
<keyword evidence="5" id="KW-0456">Lyase</keyword>
<dbReference type="SUPFAM" id="SSF53218">
    <property type="entry name" value="Molybdenum cofactor biosynthesis proteins"/>
    <property type="match status" value="1"/>
</dbReference>
<dbReference type="STRING" id="662755.CRES_1662"/>
<dbReference type="EMBL" id="CP002857">
    <property type="protein sequence ID" value="AEI10015.1"/>
    <property type="molecule type" value="Genomic_DNA"/>
</dbReference>
<dbReference type="InterPro" id="IPR051920">
    <property type="entry name" value="MPT_Adenylyltrnsfr/MoaC-Rel"/>
</dbReference>
<organism evidence="5 6">
    <name type="scientific">Corynebacterium resistens (strain DSM 45100 / JCM 12819 / GTC 2026 / SICGH 158)</name>
    <dbReference type="NCBI Taxonomy" id="662755"/>
    <lineage>
        <taxon>Bacteria</taxon>
        <taxon>Bacillati</taxon>
        <taxon>Actinomycetota</taxon>
        <taxon>Actinomycetes</taxon>
        <taxon>Mycobacteriales</taxon>
        <taxon>Corynebacteriaceae</taxon>
        <taxon>Corynebacterium</taxon>
    </lineage>
</organism>
<dbReference type="HOGENOM" id="CLU_077358_4_0_11"/>
<dbReference type="Proteomes" id="UP000000492">
    <property type="component" value="Chromosome"/>
</dbReference>
<feature type="domain" description="MoaB/Mog" evidence="4">
    <location>
        <begin position="51"/>
        <end position="192"/>
    </location>
</feature>
<feature type="region of interest" description="Disordered" evidence="3">
    <location>
        <begin position="1"/>
        <end position="22"/>
    </location>
</feature>
<dbReference type="RefSeq" id="WP_013889003.1">
    <property type="nucleotide sequence ID" value="NC_015673.1"/>
</dbReference>
<dbReference type="OrthoDB" id="9784492at2"/>
<name>F8E0T6_CORRG</name>
<dbReference type="AlphaFoldDB" id="F8E0T6"/>
<dbReference type="GO" id="GO:0006777">
    <property type="term" value="P:Mo-molybdopterin cofactor biosynthetic process"/>
    <property type="evidence" value="ECO:0007669"/>
    <property type="project" value="UniProtKB-KW"/>
</dbReference>
<dbReference type="UniPathway" id="UPA00344"/>
<dbReference type="eggNOG" id="COG0521">
    <property type="taxonomic scope" value="Bacteria"/>
</dbReference>